<proteinExistence type="predicted"/>
<evidence type="ECO:0000313" key="2">
    <source>
        <dbReference type="Proteomes" id="UP000708347"/>
    </source>
</evidence>
<accession>A0ABX2JYG6</accession>
<name>A0ABX2JYG6_9MYCO</name>
<gene>
    <name evidence="1" type="ORF">FEG63_09905</name>
</gene>
<organism evidence="1 2">
    <name type="scientific">Mycolicibacterium sphagni</name>
    <dbReference type="NCBI Taxonomy" id="1786"/>
    <lineage>
        <taxon>Bacteria</taxon>
        <taxon>Bacillati</taxon>
        <taxon>Actinomycetota</taxon>
        <taxon>Actinomycetes</taxon>
        <taxon>Mycobacteriales</taxon>
        <taxon>Mycobacteriaceae</taxon>
        <taxon>Mycolicibacterium</taxon>
    </lineage>
</organism>
<sequence length="88" mass="10295">MTDQPEVTYYAILSDAGVPTGLVRRTHLPVGTEDESFRRDLTWRPTEFLYKYWLGHNDIDYKEISAEEALSLADSWRQEWAREDGVET</sequence>
<comment type="caution">
    <text evidence="1">The sequence shown here is derived from an EMBL/GenBank/DDBJ whole genome shotgun (WGS) entry which is preliminary data.</text>
</comment>
<reference evidence="1 2" key="1">
    <citation type="submission" date="2019-05" db="EMBL/GenBank/DDBJ databases">
        <title>Mycolicibacterium sphagni ENV482 genome assembly.</title>
        <authorList>
            <person name="Chen W."/>
            <person name="Faulkner N.W."/>
            <person name="Hyman M.R."/>
        </authorList>
    </citation>
    <scope>NUCLEOTIDE SEQUENCE [LARGE SCALE GENOMIC DNA]</scope>
    <source>
        <strain evidence="1 2">ENV482</strain>
    </source>
</reference>
<protein>
    <submittedName>
        <fullName evidence="1">Uncharacterized protein</fullName>
    </submittedName>
</protein>
<dbReference type="Proteomes" id="UP000708347">
    <property type="component" value="Unassembled WGS sequence"/>
</dbReference>
<dbReference type="RefSeq" id="WP_174397150.1">
    <property type="nucleotide sequence ID" value="NZ_VBSB01000005.1"/>
</dbReference>
<dbReference type="EMBL" id="VBSB01000005">
    <property type="protein sequence ID" value="NTY59863.1"/>
    <property type="molecule type" value="Genomic_DNA"/>
</dbReference>
<evidence type="ECO:0000313" key="1">
    <source>
        <dbReference type="EMBL" id="NTY59863.1"/>
    </source>
</evidence>
<keyword evidence="2" id="KW-1185">Reference proteome</keyword>